<protein>
    <submittedName>
        <fullName evidence="1">Uncharacterized protein</fullName>
    </submittedName>
</protein>
<dbReference type="EMBL" id="JAOPJF010000015">
    <property type="protein sequence ID" value="KAK1146763.1"/>
    <property type="molecule type" value="Genomic_DNA"/>
</dbReference>
<dbReference type="Proteomes" id="UP001177260">
    <property type="component" value="Unassembled WGS sequence"/>
</dbReference>
<proteinExistence type="predicted"/>
<accession>A0ACC3B951</accession>
<keyword evidence="2" id="KW-1185">Reference proteome</keyword>
<evidence type="ECO:0000313" key="2">
    <source>
        <dbReference type="Proteomes" id="UP001177260"/>
    </source>
</evidence>
<reference evidence="1 2" key="1">
    <citation type="journal article" date="2023" name="ACS Omega">
        <title>Identification of the Neoaspergillic Acid Biosynthesis Gene Cluster by Establishing an In Vitro CRISPR-Ribonucleoprotein Genetic System in Aspergillus melleus.</title>
        <authorList>
            <person name="Yuan B."/>
            <person name="Grau M.F."/>
            <person name="Murata R.M."/>
            <person name="Torok T."/>
            <person name="Venkateswaran K."/>
            <person name="Stajich J.E."/>
            <person name="Wang C.C.C."/>
        </authorList>
    </citation>
    <scope>NUCLEOTIDE SEQUENCE [LARGE SCALE GENOMIC DNA]</scope>
    <source>
        <strain evidence="1 2">IMV 1140</strain>
    </source>
</reference>
<name>A0ACC3B951_9EURO</name>
<sequence length="260" mass="28040">MKAPLTCLLAVIGFAPKAISHYNLEALVVNGVITQPYEYVRRTTNGWSPIGDVTSPDMICNEGGLTDDTMAATKTYTVSPGEQVGFTVNIEIGHPGPLAVYLSRAPDGVAANAYKGDGDWFKAYAMTYTHIDQYDIHWGNFYDGQPIRNFTFQLPQDLPPGEYLMRGEHVGLHQADTFGQAQFYIGCAQLKVTGYGNGVPGPTVKIPGVYDGYEPGLLVKINNPVPTSYEAPGPATWPNGCEDGTPNLIGEVSDGDCRGE</sequence>
<gene>
    <name evidence="1" type="ORF">N8T08_002524</name>
</gene>
<organism evidence="1 2">
    <name type="scientific">Aspergillus melleus</name>
    <dbReference type="NCBI Taxonomy" id="138277"/>
    <lineage>
        <taxon>Eukaryota</taxon>
        <taxon>Fungi</taxon>
        <taxon>Dikarya</taxon>
        <taxon>Ascomycota</taxon>
        <taxon>Pezizomycotina</taxon>
        <taxon>Eurotiomycetes</taxon>
        <taxon>Eurotiomycetidae</taxon>
        <taxon>Eurotiales</taxon>
        <taxon>Aspergillaceae</taxon>
        <taxon>Aspergillus</taxon>
        <taxon>Aspergillus subgen. Circumdati</taxon>
    </lineage>
</organism>
<comment type="caution">
    <text evidence="1">The sequence shown here is derived from an EMBL/GenBank/DDBJ whole genome shotgun (WGS) entry which is preliminary data.</text>
</comment>
<evidence type="ECO:0000313" key="1">
    <source>
        <dbReference type="EMBL" id="KAK1146763.1"/>
    </source>
</evidence>